<proteinExistence type="predicted"/>
<reference evidence="2" key="1">
    <citation type="submission" date="2022-03" db="EMBL/GenBank/DDBJ databases">
        <authorList>
            <person name="Sayadi A."/>
        </authorList>
    </citation>
    <scope>NUCLEOTIDE SEQUENCE</scope>
</reference>
<protein>
    <submittedName>
        <fullName evidence="2">Uncharacterized protein</fullName>
    </submittedName>
</protein>
<organism evidence="2 3">
    <name type="scientific">Acanthoscelides obtectus</name>
    <name type="common">Bean weevil</name>
    <name type="synonym">Bruchus obtectus</name>
    <dbReference type="NCBI Taxonomy" id="200917"/>
    <lineage>
        <taxon>Eukaryota</taxon>
        <taxon>Metazoa</taxon>
        <taxon>Ecdysozoa</taxon>
        <taxon>Arthropoda</taxon>
        <taxon>Hexapoda</taxon>
        <taxon>Insecta</taxon>
        <taxon>Pterygota</taxon>
        <taxon>Neoptera</taxon>
        <taxon>Endopterygota</taxon>
        <taxon>Coleoptera</taxon>
        <taxon>Polyphaga</taxon>
        <taxon>Cucujiformia</taxon>
        <taxon>Chrysomeloidea</taxon>
        <taxon>Chrysomelidae</taxon>
        <taxon>Bruchinae</taxon>
        <taxon>Bruchini</taxon>
        <taxon>Acanthoscelides</taxon>
    </lineage>
</organism>
<comment type="caution">
    <text evidence="2">The sequence shown here is derived from an EMBL/GenBank/DDBJ whole genome shotgun (WGS) entry which is preliminary data.</text>
</comment>
<name>A0A9P0KS70_ACAOB</name>
<sequence>MPAASRRHSRPASSPSVERQRSLVVVRRRRNTTAALTDTYQRTCGVGHRRVSCQQLHLRLGTTCSV</sequence>
<feature type="compositionally biased region" description="Basic residues" evidence="1">
    <location>
        <begin position="1"/>
        <end position="10"/>
    </location>
</feature>
<dbReference type="Proteomes" id="UP001152888">
    <property type="component" value="Unassembled WGS sequence"/>
</dbReference>
<evidence type="ECO:0000313" key="2">
    <source>
        <dbReference type="EMBL" id="CAH1982814.1"/>
    </source>
</evidence>
<evidence type="ECO:0000313" key="3">
    <source>
        <dbReference type="Proteomes" id="UP001152888"/>
    </source>
</evidence>
<dbReference type="EMBL" id="CAKOFQ010006927">
    <property type="protein sequence ID" value="CAH1982814.1"/>
    <property type="molecule type" value="Genomic_DNA"/>
</dbReference>
<keyword evidence="3" id="KW-1185">Reference proteome</keyword>
<evidence type="ECO:0000256" key="1">
    <source>
        <dbReference type="SAM" id="MobiDB-lite"/>
    </source>
</evidence>
<gene>
    <name evidence="2" type="ORF">ACAOBT_LOCUS15226</name>
</gene>
<feature type="compositionally biased region" description="Low complexity" evidence="1">
    <location>
        <begin position="11"/>
        <end position="23"/>
    </location>
</feature>
<accession>A0A9P0KS70</accession>
<dbReference type="AlphaFoldDB" id="A0A9P0KS70"/>
<feature type="region of interest" description="Disordered" evidence="1">
    <location>
        <begin position="1"/>
        <end position="23"/>
    </location>
</feature>